<dbReference type="CDD" id="cd23427">
    <property type="entry name" value="beta-trefoil_Ricin_DCDC1"/>
    <property type="match status" value="1"/>
</dbReference>
<name>A0A7E6EYQ1_9MOLL</name>
<dbReference type="Pfam" id="PF24478">
    <property type="entry name" value="DCX2_DCDC1"/>
    <property type="match status" value="2"/>
</dbReference>
<dbReference type="SUPFAM" id="SSF50370">
    <property type="entry name" value="Ricin B-like lectins"/>
    <property type="match status" value="2"/>
</dbReference>
<dbReference type="KEGG" id="osn:115214434"/>
<feature type="region of interest" description="Disordered" evidence="1">
    <location>
        <begin position="1508"/>
        <end position="1546"/>
    </location>
</feature>
<feature type="compositionally biased region" description="Polar residues" evidence="1">
    <location>
        <begin position="919"/>
        <end position="938"/>
    </location>
</feature>
<accession>A0A7E6EYQ1</accession>
<dbReference type="InterPro" id="IPR056415">
    <property type="entry name" value="DCX2_DCDC1"/>
</dbReference>
<feature type="domain" description="Doublecortin" evidence="2">
    <location>
        <begin position="952"/>
        <end position="1004"/>
    </location>
</feature>
<dbReference type="Gene3D" id="2.80.10.50">
    <property type="match status" value="1"/>
</dbReference>
<feature type="compositionally biased region" description="Basic and acidic residues" evidence="1">
    <location>
        <begin position="1537"/>
        <end position="1546"/>
    </location>
</feature>
<evidence type="ECO:0000259" key="2">
    <source>
        <dbReference type="PROSITE" id="PS50309"/>
    </source>
</evidence>
<feature type="compositionally biased region" description="Polar residues" evidence="1">
    <location>
        <begin position="1511"/>
        <end position="1536"/>
    </location>
</feature>
<dbReference type="RefSeq" id="XP_036360711.1">
    <property type="nucleotide sequence ID" value="XM_036504818.1"/>
</dbReference>
<dbReference type="GO" id="GO:1902412">
    <property type="term" value="P:regulation of mitotic cytokinesis"/>
    <property type="evidence" value="ECO:0007669"/>
    <property type="project" value="InterPro"/>
</dbReference>
<dbReference type="GO" id="GO:0035556">
    <property type="term" value="P:intracellular signal transduction"/>
    <property type="evidence" value="ECO:0007669"/>
    <property type="project" value="InterPro"/>
</dbReference>
<organism evidence="3 4">
    <name type="scientific">Octopus sinensis</name>
    <name type="common">East Asian common octopus</name>
    <dbReference type="NCBI Taxonomy" id="2607531"/>
    <lineage>
        <taxon>Eukaryota</taxon>
        <taxon>Metazoa</taxon>
        <taxon>Spiralia</taxon>
        <taxon>Lophotrochozoa</taxon>
        <taxon>Mollusca</taxon>
        <taxon>Cephalopoda</taxon>
        <taxon>Coleoidea</taxon>
        <taxon>Octopodiformes</taxon>
        <taxon>Octopoda</taxon>
        <taxon>Incirrata</taxon>
        <taxon>Octopodidae</taxon>
        <taxon>Octopus</taxon>
    </lineage>
</organism>
<feature type="region of interest" description="Disordered" evidence="1">
    <location>
        <begin position="1844"/>
        <end position="1865"/>
    </location>
</feature>
<dbReference type="SMART" id="SM00537">
    <property type="entry name" value="DCX"/>
    <property type="match status" value="1"/>
</dbReference>
<dbReference type="PROSITE" id="PS50231">
    <property type="entry name" value="RICIN_B_LECTIN"/>
    <property type="match status" value="2"/>
</dbReference>
<sequence length="1865" mass="213268">MSRSRSQSASSKDQNDVKIMNHHRVLSYEDLLIANYFEMLNIKRRSHRTDRCGSSKYRETESLKYDFSPYKQRLSQRPQTQGRTLQPFSDQGSNTVYKNLINTLTDNSKCLRRRPSSAPVKSNRSLSEVHFADPLHHPYRTTKGVRIEKPPKTSQSCIRRQPPIIVVKAYRNGDCNVFTRVAAPDLPMLLELCTKKLQLPFAARIIYLEDGTKVYSPEDIPKEAAIYVSMGEAFQNPQNKNKKSLFDQKNLVWTSFGINLPARKKKKRRNALSNRMRALTVKKNIRIVVFQNGFGSEAVEIVADANKMDEFMNDCTDKLKLRGFARQLYSWEGESVTDLNNIPALSDCLQQSKSLALGPLWVSTGEPFEPSGAMEFLLDMKKVLKRKLKRVKSHRDELVADKSLDKKHQFSSKLPSRGSVEQPEEISKFDSDISDLEDAIATIKSKLEYLKELKQEKMNSENMVQVENSPHLTGRKGLRLKTYENGSMTPCKIFYFNLGEAFKGTNGDQKKLLQRLYDDLSISQRLSNTQKPKIAPNVQKVFLSSGEELKDVLSLKYDQEIWLSFGEAYIDPYTYCMEAIFDKACVQGRAENSRIIRSFKDDDWSDKASQWLAVDNFPVNDSSEFLLPVEDLERNELEKEWHFLQHKNKNDQILYPEVVINYKLPRSDKELWPSDSQIWRVCKNGTIYCKAMPQLCLAVYTDFWIKDQNMPDQEYQISGCVVGLQKKDSYNPNQIWIFNPNGTISAKIYPDLFLTWLGNQLHGSNEEGTNEEINDNTDSMESGNIKPGHNIYLIISEPLPRKLGALQRWAVKQERFDNLGQWKHTQVMNPEWNKLAYSWPVCWDTGTLNEKYDWPMEGYLIPNAPPLSKNSKNNNKLSGMAPIRLMVLKNGERNLSKAVPVVGPNVINMMKALSDKKGANTNSQSRKTNSDGSPQIENRNLHCGSLTVRELEFTMFLDSCTTSLSLPSAARRLFSVTGKELFSLQELKRDQVVYISCHEMWLNPKVTKSEQKRRVLLTNLSSDLTKIRKYCSLRDPINYVLTVNGSLATNSTIIVAPLVVLSSEISEENVLRVSQTVDDAGMSGEVDKEYDQTDVKTHKSCHDISHMYSDIYMNKLKWPWECLVNVENCTNDEEEQNVEEDPASEKHNLKNKVNVPHFTSPEDLQKFTYEDGYIACAESPNLVLTAVQNDSRLADVILMKRSPDDINQRWIIQSDGEIRSRCGHNLVLTVSMPLSSTESQISYIGCSVILKAKKEHKYGEAHQRWYYDADTGYIKAFEAEILNKEITAASSSNICTFAITAKTKIDQPGYSVELPQKPDSLSGQTVLYKKLCLSCAYTLRGRYCMQKLKPGTEFSCAMGDQDKDLESRKLYGSFQVLNGKVDLSTHEALLTLHRWEEKLSNLREETSVHTIGKELSTAQNVKVIKLIAYKNGDGRLHSGHLVIGSTLEGLLSQCTQSLGLTNVARAMYTEDGTQILVIEDLIDVAVQNYKQVLILQVENYIKEKYMKNTEKSTQSPNKANETVELSTAELNQSSLSDAERDDVKETSFAEDQIDTDEMAKTRDSLMKTVDLPPLSCILRYPIEVWVSSNRRFIPPEVVESKEENRRKKRKIQANIAMELDTHKHILRQLKGRRLEELYPGKYEATQDGTNPVVITGHWTDTTDQEKHHQDKVHQLKNHLDEVNTKENRSHELKTCNVETTKRLYKQSNTKRVLVHPNGENSKEQGTYVYGCSLEEILKEAERKLNLWKSAKYLFFENGQQVESFSDIQRDDVLYVSTGPLFKGVKSEQNDINLKAQWARARRLHGPQITDITVTMEKDPVASQSDKFAKDNTIWGFLKSLDPHHQQQQQYHPKDQPLKTQNHSLN</sequence>
<evidence type="ECO:0000256" key="1">
    <source>
        <dbReference type="SAM" id="MobiDB-lite"/>
    </source>
</evidence>
<dbReference type="CDD" id="cd17158">
    <property type="entry name" value="DCX3_DCDC5"/>
    <property type="match status" value="1"/>
</dbReference>
<evidence type="ECO:0000313" key="3">
    <source>
        <dbReference type="Proteomes" id="UP000515154"/>
    </source>
</evidence>
<evidence type="ECO:0000313" key="4">
    <source>
        <dbReference type="RefSeq" id="XP_036360711.1"/>
    </source>
</evidence>
<dbReference type="InterPro" id="IPR035992">
    <property type="entry name" value="Ricin_B-like_lectins"/>
</dbReference>
<dbReference type="GO" id="GO:0030496">
    <property type="term" value="C:midbody"/>
    <property type="evidence" value="ECO:0007669"/>
    <property type="project" value="TreeGrafter"/>
</dbReference>
<dbReference type="PANTHER" id="PTHR46302">
    <property type="entry name" value="DOUBLECORTIN DOMAIN-CONTAINING PROTEIN 1"/>
    <property type="match status" value="1"/>
</dbReference>
<keyword evidence="3" id="KW-1185">Reference proteome</keyword>
<reference evidence="4" key="1">
    <citation type="submission" date="2025-08" db="UniProtKB">
        <authorList>
            <consortium name="RefSeq"/>
        </authorList>
    </citation>
    <scope>IDENTIFICATION</scope>
</reference>
<feature type="domain" description="Doublecortin" evidence="2">
    <location>
        <begin position="177"/>
        <end position="241"/>
    </location>
</feature>
<dbReference type="GO" id="GO:0008017">
    <property type="term" value="F:microtubule binding"/>
    <property type="evidence" value="ECO:0007669"/>
    <property type="project" value="InterPro"/>
</dbReference>
<protein>
    <submittedName>
        <fullName evidence="4">Doublecortin domain-containing protein 1-like isoform X1</fullName>
    </submittedName>
</protein>
<feature type="region of interest" description="Disordered" evidence="1">
    <location>
        <begin position="72"/>
        <end position="91"/>
    </location>
</feature>
<dbReference type="PROSITE" id="PS50309">
    <property type="entry name" value="DC"/>
    <property type="match status" value="2"/>
</dbReference>
<dbReference type="InterPro" id="IPR043188">
    <property type="entry name" value="DCDC1"/>
</dbReference>
<dbReference type="SUPFAM" id="SSF89837">
    <property type="entry name" value="Doublecortin (DC)"/>
    <property type="match status" value="5"/>
</dbReference>
<dbReference type="Pfam" id="PF25510">
    <property type="entry name" value="Ubiquitin_DCDC1"/>
    <property type="match status" value="1"/>
</dbReference>
<feature type="compositionally biased region" description="Polar residues" evidence="1">
    <location>
        <begin position="73"/>
        <end position="91"/>
    </location>
</feature>
<dbReference type="InterPro" id="IPR057424">
    <property type="entry name" value="Ubiquitin_DCDC1"/>
</dbReference>
<dbReference type="Proteomes" id="UP000515154">
    <property type="component" value="Linkage group LG7"/>
</dbReference>
<dbReference type="PANTHER" id="PTHR46302:SF3">
    <property type="entry name" value="DOUBLECORTIN DOMAIN-CONTAINING PROTEIN 1"/>
    <property type="match status" value="1"/>
</dbReference>
<gene>
    <name evidence="4" type="primary">LOC115214434</name>
</gene>
<feature type="region of interest" description="Disordered" evidence="1">
    <location>
        <begin position="915"/>
        <end position="939"/>
    </location>
</feature>
<dbReference type="InterPro" id="IPR036572">
    <property type="entry name" value="Doublecortin_dom_sf"/>
</dbReference>
<proteinExistence type="predicted"/>
<dbReference type="InterPro" id="IPR003533">
    <property type="entry name" value="Doublecortin_dom"/>
</dbReference>